<evidence type="ECO:0000313" key="2">
    <source>
        <dbReference type="Proteomes" id="UP000244906"/>
    </source>
</evidence>
<reference evidence="1 2" key="1">
    <citation type="submission" date="2018-04" db="EMBL/GenBank/DDBJ databases">
        <title>Thalassorhabdus spongiae gen. nov., sp. nov., isolated from a marine sponge in South-West Iceland.</title>
        <authorList>
            <person name="Knobloch S."/>
            <person name="Daussin A."/>
            <person name="Johannsson R."/>
            <person name="Marteinsson V.T."/>
        </authorList>
    </citation>
    <scope>NUCLEOTIDE SEQUENCE [LARGE SCALE GENOMIC DNA]</scope>
    <source>
        <strain evidence="1 2">Hp12</strain>
    </source>
</reference>
<comment type="caution">
    <text evidence="1">The sequence shown here is derived from an EMBL/GenBank/DDBJ whole genome shotgun (WGS) entry which is preliminary data.</text>
</comment>
<organism evidence="1 2">
    <name type="scientific">Pelagibaculum spongiae</name>
    <dbReference type="NCBI Taxonomy" id="2080658"/>
    <lineage>
        <taxon>Bacteria</taxon>
        <taxon>Pseudomonadati</taxon>
        <taxon>Pseudomonadota</taxon>
        <taxon>Gammaproteobacteria</taxon>
        <taxon>Oceanospirillales</taxon>
        <taxon>Pelagibaculum</taxon>
    </lineage>
</organism>
<protein>
    <submittedName>
        <fullName evidence="1">Uncharacterized protein</fullName>
    </submittedName>
</protein>
<sequence length="150" mass="17472">MNETLTIKAIAAERFPLWKRSCIGIDDINFIRHGLLRCIGSAHSGRHYLQITDEIYGEAIRHSNYFNSLKSKRRMKMVKAVEKQSYKLQSQALSALGMDYLKQFPELKEYKVEAADGHFVQNACHTEKKHQRQSSCGRFYLCFKPQEWPS</sequence>
<proteinExistence type="predicted"/>
<dbReference type="AlphaFoldDB" id="A0A2V1GUI1"/>
<gene>
    <name evidence="1" type="ORF">DC094_13550</name>
</gene>
<dbReference type="Proteomes" id="UP000244906">
    <property type="component" value="Unassembled WGS sequence"/>
</dbReference>
<accession>A0A2V1GUI1</accession>
<keyword evidence="2" id="KW-1185">Reference proteome</keyword>
<name>A0A2V1GUI1_9GAMM</name>
<dbReference type="EMBL" id="QDDL01000005">
    <property type="protein sequence ID" value="PVZ68307.1"/>
    <property type="molecule type" value="Genomic_DNA"/>
</dbReference>
<evidence type="ECO:0000313" key="1">
    <source>
        <dbReference type="EMBL" id="PVZ68307.1"/>
    </source>
</evidence>